<comment type="subunit">
    <text evidence="2">Homotetramer.</text>
</comment>
<dbReference type="AlphaFoldDB" id="A0A8C5MXF8"/>
<dbReference type="InterPro" id="IPR036249">
    <property type="entry name" value="Thioredoxin-like_sf"/>
</dbReference>
<evidence type="ECO:0000313" key="7">
    <source>
        <dbReference type="Proteomes" id="UP000694569"/>
    </source>
</evidence>
<proteinExistence type="inferred from homology"/>
<dbReference type="PROSITE" id="PS51355">
    <property type="entry name" value="GLUTATHIONE_PEROXID_3"/>
    <property type="match status" value="1"/>
</dbReference>
<evidence type="ECO:0000256" key="1">
    <source>
        <dbReference type="ARBA" id="ARBA00006926"/>
    </source>
</evidence>
<dbReference type="GeneTree" id="ENSGT00940000160477"/>
<evidence type="ECO:0000313" key="6">
    <source>
        <dbReference type="Ensembl" id="ENSLLEP00000021126.1"/>
    </source>
</evidence>
<evidence type="ECO:0000256" key="3">
    <source>
        <dbReference type="ARBA" id="ARBA00012310"/>
    </source>
</evidence>
<keyword evidence="7" id="KW-1185">Reference proteome</keyword>
<dbReference type="SUPFAM" id="SSF52833">
    <property type="entry name" value="Thioredoxin-like"/>
    <property type="match status" value="1"/>
</dbReference>
<accession>A0A8C5MXF8</accession>
<protein>
    <recommendedName>
        <fullName evidence="3">glutathione peroxidase</fullName>
        <ecNumber evidence="3">1.11.1.9</ecNumber>
    </recommendedName>
</protein>
<sequence length="168" mass="19547">TPSLIYKVLLPANGVYKNNRILCILFFPVLTIFYNFKEADYTFKQSPLDWYIENCKNEEILNSLKYVRPGNGFEPGFTVFQKCEVNGKGTHPVFAYLKDKLPAPEDDPATLFTEPRYIVWSPVHRSDISWNFEKFLVGPEGEAFKRYSKSFHTINIEPDIQRLLKLAK</sequence>
<comment type="similarity">
    <text evidence="1">Belongs to the glutathione peroxidase family.</text>
</comment>
<keyword evidence="5" id="KW-0560">Oxidoreductase</keyword>
<dbReference type="Gene3D" id="3.40.30.10">
    <property type="entry name" value="Glutaredoxin"/>
    <property type="match status" value="1"/>
</dbReference>
<dbReference type="PANTHER" id="PTHR11592">
    <property type="entry name" value="GLUTATHIONE PEROXIDASE"/>
    <property type="match status" value="1"/>
</dbReference>
<reference evidence="6" key="2">
    <citation type="submission" date="2025-09" db="UniProtKB">
        <authorList>
            <consortium name="Ensembl"/>
        </authorList>
    </citation>
    <scope>IDENTIFICATION</scope>
</reference>
<dbReference type="GO" id="GO:0004602">
    <property type="term" value="F:glutathione peroxidase activity"/>
    <property type="evidence" value="ECO:0007669"/>
    <property type="project" value="UniProtKB-EC"/>
</dbReference>
<dbReference type="PANTHER" id="PTHR11592:SF36">
    <property type="entry name" value="GLUTATHIONE PEROXIDASE 2"/>
    <property type="match status" value="1"/>
</dbReference>
<dbReference type="Proteomes" id="UP000694569">
    <property type="component" value="Unplaced"/>
</dbReference>
<dbReference type="InterPro" id="IPR000889">
    <property type="entry name" value="Glutathione_peroxidase"/>
</dbReference>
<dbReference type="OrthoDB" id="446890at2759"/>
<reference evidence="6" key="1">
    <citation type="submission" date="2025-08" db="UniProtKB">
        <authorList>
            <consortium name="Ensembl"/>
        </authorList>
    </citation>
    <scope>IDENTIFICATION</scope>
</reference>
<dbReference type="Pfam" id="PF00255">
    <property type="entry name" value="GSHPx"/>
    <property type="match status" value="1"/>
</dbReference>
<dbReference type="EC" id="1.11.1.9" evidence="3"/>
<evidence type="ECO:0000256" key="2">
    <source>
        <dbReference type="ARBA" id="ARBA00011881"/>
    </source>
</evidence>
<name>A0A8C5MXF8_9ANUR</name>
<dbReference type="GO" id="GO:0006979">
    <property type="term" value="P:response to oxidative stress"/>
    <property type="evidence" value="ECO:0007669"/>
    <property type="project" value="InterPro"/>
</dbReference>
<evidence type="ECO:0000256" key="4">
    <source>
        <dbReference type="ARBA" id="ARBA00022559"/>
    </source>
</evidence>
<gene>
    <name evidence="6" type="primary">GPX2</name>
</gene>
<dbReference type="Ensembl" id="ENSLLET00000021943.1">
    <property type="protein sequence ID" value="ENSLLEP00000021126.1"/>
    <property type="gene ID" value="ENSLLEG00000013376.1"/>
</dbReference>
<evidence type="ECO:0000256" key="5">
    <source>
        <dbReference type="ARBA" id="ARBA00023002"/>
    </source>
</evidence>
<keyword evidence="4" id="KW-0575">Peroxidase</keyword>
<organism evidence="6 7">
    <name type="scientific">Leptobrachium leishanense</name>
    <name type="common">Leishan spiny toad</name>
    <dbReference type="NCBI Taxonomy" id="445787"/>
    <lineage>
        <taxon>Eukaryota</taxon>
        <taxon>Metazoa</taxon>
        <taxon>Chordata</taxon>
        <taxon>Craniata</taxon>
        <taxon>Vertebrata</taxon>
        <taxon>Euteleostomi</taxon>
        <taxon>Amphibia</taxon>
        <taxon>Batrachia</taxon>
        <taxon>Anura</taxon>
        <taxon>Pelobatoidea</taxon>
        <taxon>Megophryidae</taxon>
        <taxon>Leptobrachium</taxon>
    </lineage>
</organism>